<evidence type="ECO:0000256" key="8">
    <source>
        <dbReference type="SAM" id="Phobius"/>
    </source>
</evidence>
<dbReference type="InterPro" id="IPR001958">
    <property type="entry name" value="Tet-R_TetA/multi-R_MdtG-like"/>
</dbReference>
<dbReference type="Gene3D" id="1.20.1250.20">
    <property type="entry name" value="MFS general substrate transporter like domains"/>
    <property type="match status" value="2"/>
</dbReference>
<dbReference type="Proteomes" id="UP000594364">
    <property type="component" value="Chromosome 4"/>
</dbReference>
<keyword evidence="4 8" id="KW-0812">Transmembrane</keyword>
<dbReference type="Pfam" id="PF07690">
    <property type="entry name" value="MFS_1"/>
    <property type="match status" value="2"/>
</dbReference>
<gene>
    <name evidence="10" type="ORF">C2857_001291</name>
</gene>
<dbReference type="InterPro" id="IPR050930">
    <property type="entry name" value="MFS_Vesicular_Transporter"/>
</dbReference>
<dbReference type="PANTHER" id="PTHR23506">
    <property type="entry name" value="GH10249P"/>
    <property type="match status" value="1"/>
</dbReference>
<keyword evidence="6 8" id="KW-0472">Membrane</keyword>
<dbReference type="OrthoDB" id="5086884at2759"/>
<feature type="transmembrane region" description="Helical" evidence="8">
    <location>
        <begin position="290"/>
        <end position="307"/>
    </location>
</feature>
<dbReference type="GO" id="GO:0022857">
    <property type="term" value="F:transmembrane transporter activity"/>
    <property type="evidence" value="ECO:0007669"/>
    <property type="project" value="InterPro"/>
</dbReference>
<keyword evidence="3" id="KW-0813">Transport</keyword>
<evidence type="ECO:0000256" key="2">
    <source>
        <dbReference type="ARBA" id="ARBA00006829"/>
    </source>
</evidence>
<evidence type="ECO:0000313" key="11">
    <source>
        <dbReference type="Proteomes" id="UP000594364"/>
    </source>
</evidence>
<protein>
    <recommendedName>
        <fullName evidence="9">Major facilitator superfamily (MFS) profile domain-containing protein</fullName>
    </recommendedName>
</protein>
<reference evidence="10 11" key="1">
    <citation type="journal article" date="2018" name="PLoS Genet.">
        <title>Repeat elements organise 3D genome structure and mediate transcription in the filamentous fungus Epichloe festucae.</title>
        <authorList>
            <person name="Winter D.J."/>
            <person name="Ganley A.R.D."/>
            <person name="Young C.A."/>
            <person name="Liachko I."/>
            <person name="Schardl C.L."/>
            <person name="Dupont P.Y."/>
            <person name="Berry D."/>
            <person name="Ram A."/>
            <person name="Scott B."/>
            <person name="Cox M.P."/>
        </authorList>
    </citation>
    <scope>NUCLEOTIDE SEQUENCE [LARGE SCALE GENOMIC DNA]</scope>
    <source>
        <strain evidence="10 11">Fl1</strain>
    </source>
</reference>
<evidence type="ECO:0000256" key="1">
    <source>
        <dbReference type="ARBA" id="ARBA00004141"/>
    </source>
</evidence>
<accession>A0A7S9KU97</accession>
<comment type="similarity">
    <text evidence="2">Belongs to the major facilitator superfamily. Vesicular transporter family.</text>
</comment>
<dbReference type="AlphaFoldDB" id="A0A7S9KU97"/>
<dbReference type="InterPro" id="IPR020846">
    <property type="entry name" value="MFS_dom"/>
</dbReference>
<evidence type="ECO:0000256" key="6">
    <source>
        <dbReference type="ARBA" id="ARBA00023136"/>
    </source>
</evidence>
<feature type="transmembrane region" description="Helical" evidence="8">
    <location>
        <begin position="432"/>
        <end position="453"/>
    </location>
</feature>
<feature type="transmembrane region" description="Helical" evidence="8">
    <location>
        <begin position="203"/>
        <end position="224"/>
    </location>
</feature>
<dbReference type="PROSITE" id="PS50850">
    <property type="entry name" value="MFS"/>
    <property type="match status" value="1"/>
</dbReference>
<comment type="subcellular location">
    <subcellularLocation>
        <location evidence="1">Membrane</location>
        <topology evidence="1">Multi-pass membrane protein</topology>
    </subcellularLocation>
</comment>
<evidence type="ECO:0000313" key="10">
    <source>
        <dbReference type="EMBL" id="QPH04354.1"/>
    </source>
</evidence>
<dbReference type="EMBL" id="CP031388">
    <property type="protein sequence ID" value="QPH04354.1"/>
    <property type="molecule type" value="Genomic_DNA"/>
</dbReference>
<keyword evidence="5 8" id="KW-1133">Transmembrane helix</keyword>
<proteinExistence type="inferred from homology"/>
<feature type="transmembrane region" description="Helical" evidence="8">
    <location>
        <begin position="141"/>
        <end position="163"/>
    </location>
</feature>
<feature type="transmembrane region" description="Helical" evidence="8">
    <location>
        <begin position="385"/>
        <end position="411"/>
    </location>
</feature>
<evidence type="ECO:0000256" key="4">
    <source>
        <dbReference type="ARBA" id="ARBA00022692"/>
    </source>
</evidence>
<feature type="region of interest" description="Disordered" evidence="7">
    <location>
        <begin position="242"/>
        <end position="261"/>
    </location>
</feature>
<dbReference type="PANTHER" id="PTHR23506:SF37">
    <property type="entry name" value="MAJOR FACILITATOR SUPERFAMILY (MFS) PROFILE DOMAIN-CONTAINING PROTEIN"/>
    <property type="match status" value="1"/>
</dbReference>
<dbReference type="InterPro" id="IPR036259">
    <property type="entry name" value="MFS_trans_sf"/>
</dbReference>
<feature type="transmembrane region" description="Helical" evidence="8">
    <location>
        <begin position="351"/>
        <end position="373"/>
    </location>
</feature>
<evidence type="ECO:0000256" key="5">
    <source>
        <dbReference type="ARBA" id="ARBA00022989"/>
    </source>
</evidence>
<evidence type="ECO:0000256" key="7">
    <source>
        <dbReference type="SAM" id="MobiDB-lite"/>
    </source>
</evidence>
<feature type="domain" description="Major facilitator superfamily (MFS) profile" evidence="9">
    <location>
        <begin position="45"/>
        <end position="488"/>
    </location>
</feature>
<dbReference type="GO" id="GO:0016020">
    <property type="term" value="C:membrane"/>
    <property type="evidence" value="ECO:0007669"/>
    <property type="project" value="UniProtKB-SubCell"/>
</dbReference>
<feature type="transmembrane region" description="Helical" evidence="8">
    <location>
        <begin position="175"/>
        <end position="197"/>
    </location>
</feature>
<feature type="transmembrane region" description="Helical" evidence="8">
    <location>
        <begin position="87"/>
        <end position="106"/>
    </location>
</feature>
<evidence type="ECO:0000259" key="9">
    <source>
        <dbReference type="PROSITE" id="PS50850"/>
    </source>
</evidence>
<dbReference type="PRINTS" id="PR01035">
    <property type="entry name" value="TCRTETA"/>
</dbReference>
<dbReference type="InterPro" id="IPR011701">
    <property type="entry name" value="MFS"/>
</dbReference>
<organism evidence="10 11">
    <name type="scientific">Epichloe festucae (strain Fl1)</name>
    <dbReference type="NCBI Taxonomy" id="877507"/>
    <lineage>
        <taxon>Eukaryota</taxon>
        <taxon>Fungi</taxon>
        <taxon>Dikarya</taxon>
        <taxon>Ascomycota</taxon>
        <taxon>Pezizomycotina</taxon>
        <taxon>Sordariomycetes</taxon>
        <taxon>Hypocreomycetidae</taxon>
        <taxon>Hypocreales</taxon>
        <taxon>Clavicipitaceae</taxon>
        <taxon>Epichloe</taxon>
    </lineage>
</organism>
<feature type="transmembrane region" description="Helical" evidence="8">
    <location>
        <begin position="459"/>
        <end position="484"/>
    </location>
</feature>
<name>A0A7S9KU97_EPIFF</name>
<feature type="transmembrane region" description="Helical" evidence="8">
    <location>
        <begin position="319"/>
        <end position="339"/>
    </location>
</feature>
<dbReference type="CDD" id="cd17325">
    <property type="entry name" value="MFS_MdtG_SLC18_like"/>
    <property type="match status" value="1"/>
</dbReference>
<dbReference type="SUPFAM" id="SSF103473">
    <property type="entry name" value="MFS general substrate transporter"/>
    <property type="match status" value="1"/>
</dbReference>
<sequence length="489" mass="52282">MRTLLKRDEARILTTALLSTSFSPLDMTANGKPWGLHWRSMPSFIVTTVAIGLFTDLFLYGIMVPILPFLLQDRLSIPGNQIQSYTSALLAAYAGPSLLFAIPAGWVTDKIGARQRPFLAGLLLQLFATTAMTFGKTMTVLVIARLVQGLAAPVVWTTGLAMVQETTDPDRIGEAIGVIFAVISVGEVAAPVVGGVLYDEVGIAGVFGVAIGILSVDVVMRILVLDKKTLAGYEAANMHDPASNAAAEEREREPLLASPPPSNDAYKIREQVGSFTRAVPIFYCFREPRFIMAFMMTLVQATFRGIFDATVPIEAQSLFHFSSQTVGLLFITLFVPHLTLSHVVGRSVDKYGTRAVATAGFVLLVPCLAALGLPSQQCVAGSAKVVLFCVILALNGIGLCMVSTPAFVEAIRVTQRYEASNPGFFGEYGPYAQLYGFNCLFFSAGLTIGPIVGGVLRDVFGYGVVGILFSVVSGVTAALAFTIIGDGRR</sequence>
<evidence type="ECO:0000256" key="3">
    <source>
        <dbReference type="ARBA" id="ARBA00022448"/>
    </source>
</evidence>
<feature type="transmembrane region" description="Helical" evidence="8">
    <location>
        <begin position="44"/>
        <end position="67"/>
    </location>
</feature>
<keyword evidence="11" id="KW-1185">Reference proteome</keyword>